<dbReference type="InterPro" id="IPR006564">
    <property type="entry name" value="Znf_PMZ"/>
</dbReference>
<dbReference type="Pfam" id="PF10551">
    <property type="entry name" value="MULE"/>
    <property type="match status" value="1"/>
</dbReference>
<evidence type="ECO:0000256" key="6">
    <source>
        <dbReference type="RuleBase" id="RU367018"/>
    </source>
</evidence>
<keyword evidence="4 6" id="KW-0862">Zinc</keyword>
<accession>A0A9Q0R353</accession>
<comment type="similarity">
    <text evidence="1 6">Belongs to the FHY3/FAR1 family.</text>
</comment>
<dbReference type="Proteomes" id="UP001141806">
    <property type="component" value="Unassembled WGS sequence"/>
</dbReference>
<evidence type="ECO:0000313" key="9">
    <source>
        <dbReference type="EMBL" id="KAJ4981180.1"/>
    </source>
</evidence>
<organism evidence="9 10">
    <name type="scientific">Protea cynaroides</name>
    <dbReference type="NCBI Taxonomy" id="273540"/>
    <lineage>
        <taxon>Eukaryota</taxon>
        <taxon>Viridiplantae</taxon>
        <taxon>Streptophyta</taxon>
        <taxon>Embryophyta</taxon>
        <taxon>Tracheophyta</taxon>
        <taxon>Spermatophyta</taxon>
        <taxon>Magnoliopsida</taxon>
        <taxon>Proteales</taxon>
        <taxon>Proteaceae</taxon>
        <taxon>Protea</taxon>
    </lineage>
</organism>
<dbReference type="AlphaFoldDB" id="A0A9Q0R353"/>
<proteinExistence type="inferred from homology"/>
<dbReference type="PANTHER" id="PTHR31669">
    <property type="entry name" value="PROTEIN FAR1-RELATED SEQUENCE 10-RELATED"/>
    <property type="match status" value="1"/>
</dbReference>
<feature type="region of interest" description="Disordered" evidence="7">
    <location>
        <begin position="1"/>
        <end position="35"/>
    </location>
</feature>
<evidence type="ECO:0000256" key="4">
    <source>
        <dbReference type="ARBA" id="ARBA00022833"/>
    </source>
</evidence>
<evidence type="ECO:0000259" key="8">
    <source>
        <dbReference type="PROSITE" id="PS50966"/>
    </source>
</evidence>
<feature type="region of interest" description="Disordered" evidence="7">
    <location>
        <begin position="661"/>
        <end position="722"/>
    </location>
</feature>
<comment type="caution">
    <text evidence="9">The sequence shown here is derived from an EMBL/GenBank/DDBJ whole genome shotgun (WGS) entry which is preliminary data.</text>
</comment>
<dbReference type="InterPro" id="IPR018289">
    <property type="entry name" value="MULE_transposase_dom"/>
</dbReference>
<evidence type="ECO:0000256" key="3">
    <source>
        <dbReference type="ARBA" id="ARBA00022771"/>
    </source>
</evidence>
<dbReference type="PROSITE" id="PS50966">
    <property type="entry name" value="ZF_SWIM"/>
    <property type="match status" value="1"/>
</dbReference>
<keyword evidence="3 5" id="KW-0863">Zinc-finger</keyword>
<gene>
    <name evidence="9" type="ORF">NE237_032017</name>
</gene>
<dbReference type="SMART" id="SM00575">
    <property type="entry name" value="ZnF_PMZ"/>
    <property type="match status" value="1"/>
</dbReference>
<dbReference type="InterPro" id="IPR031052">
    <property type="entry name" value="FHY3/FAR1"/>
</dbReference>
<keyword evidence="10" id="KW-1185">Reference proteome</keyword>
<dbReference type="EMBL" id="JAMYWD010000001">
    <property type="protein sequence ID" value="KAJ4981180.1"/>
    <property type="molecule type" value="Genomic_DNA"/>
</dbReference>
<dbReference type="InterPro" id="IPR004330">
    <property type="entry name" value="FAR1_DNA_bnd_dom"/>
</dbReference>
<sequence length="866" mass="99662">MAIDLEQPSGERDTEDVGPSMGGHVMEGGDEVDMNSPEIDSAVIKGDSILEPRMGMEFESNGEAYSFYREYARVIGFGTSIKNSRRSKISGEFIDAKFACSRYGTKHESSKVVNPRPCLKTDCKASMHVKRKQDGKWVVHDFIKEHNHDLLPAQAHFFRSHRSINIDALYAIKRRRKMYSEISKQSGGLQNFGYLTNDFINQFHNGLHLDLEVGDVQAMLEHFMDMQDENSNFFYAMDLNEEHRLRTVFWVDAKGRHDYINFGDVVSFDTTYVTNKYKMPLAPFVGVNHHFQCVLLGCALIADDTVSTYVWLMRTWLRAMGGRVPSVIITDQDKALKAAIAEVFPSTRHCFGLWHIFRKIPEKLGHVTKQYENFMTKFNKCIYKSWTDEEFEKRWWKMVDRFELKEDEWIQSLYEDHVQWVPTYLGNTFLAGMSTAQRSESVNSYFDKYIHRKTTLKEFVEQYITILEDRYEEEAKADLDTWQKLPVLKSPSPFEKQMSTVYTHAIFKKFQVEVLGAIACHPKKEKEDESNITFRVQDFEDNQDFIVEWNELKSEISCLCHSFEYKGFLCRHAMIVLQISGVSNIPSHYILKRWTKDAKSRYNMRQGLEGEQSRVQRYNDLCQRAIKLGEEGSLSQESYNIAFRALDEALKQCVSVNSSIHNGSDPSMPATYGVQDIEENDGDNRSSILRMLEPQGVRSSKRKNTNKKRKVQPEPKITSIGNVGTQNNLQQMVNMNSRPPTLGGSFVPQQSIQGMEQLNSRAPAFNGYGTQHNVQRMGRLNSVAPTREDYYGNQQNMHGLGQLNSIAPTGDSYFGTQQSMQGMGQLDFRSPTIDNCYGIQDSLQDMGDSNWSYEVNIERRSELDKI</sequence>
<evidence type="ECO:0000256" key="1">
    <source>
        <dbReference type="ARBA" id="ARBA00005889"/>
    </source>
</evidence>
<comment type="function">
    <text evidence="6">Putative transcription activator involved in regulating light control of development.</text>
</comment>
<keyword evidence="2 6" id="KW-0479">Metal-binding</keyword>
<evidence type="ECO:0000256" key="7">
    <source>
        <dbReference type="SAM" id="MobiDB-lite"/>
    </source>
</evidence>
<feature type="domain" description="SWIM-type" evidence="8">
    <location>
        <begin position="545"/>
        <end position="581"/>
    </location>
</feature>
<dbReference type="GO" id="GO:0008270">
    <property type="term" value="F:zinc ion binding"/>
    <property type="evidence" value="ECO:0007669"/>
    <property type="project" value="UniProtKB-UniRule"/>
</dbReference>
<dbReference type="Pfam" id="PF04434">
    <property type="entry name" value="SWIM"/>
    <property type="match status" value="1"/>
</dbReference>
<protein>
    <recommendedName>
        <fullName evidence="6">Protein FAR1-RELATED SEQUENCE</fullName>
    </recommendedName>
</protein>
<dbReference type="InterPro" id="IPR007527">
    <property type="entry name" value="Znf_SWIM"/>
</dbReference>
<dbReference type="GO" id="GO:0006355">
    <property type="term" value="P:regulation of DNA-templated transcription"/>
    <property type="evidence" value="ECO:0007669"/>
    <property type="project" value="UniProtKB-UniRule"/>
</dbReference>
<feature type="compositionally biased region" description="Basic residues" evidence="7">
    <location>
        <begin position="699"/>
        <end position="710"/>
    </location>
</feature>
<dbReference type="PANTHER" id="PTHR31669:SF21">
    <property type="entry name" value="PROTEIN FAR-RED IMPAIRED RESPONSE 1"/>
    <property type="match status" value="1"/>
</dbReference>
<name>A0A9Q0R353_9MAGN</name>
<evidence type="ECO:0000313" key="10">
    <source>
        <dbReference type="Proteomes" id="UP001141806"/>
    </source>
</evidence>
<dbReference type="GO" id="GO:0005634">
    <property type="term" value="C:nucleus"/>
    <property type="evidence" value="ECO:0007669"/>
    <property type="project" value="UniProtKB-SubCell"/>
</dbReference>
<reference evidence="9" key="1">
    <citation type="journal article" date="2023" name="Plant J.">
        <title>The genome of the king protea, Protea cynaroides.</title>
        <authorList>
            <person name="Chang J."/>
            <person name="Duong T.A."/>
            <person name="Schoeman C."/>
            <person name="Ma X."/>
            <person name="Roodt D."/>
            <person name="Barker N."/>
            <person name="Li Z."/>
            <person name="Van de Peer Y."/>
            <person name="Mizrachi E."/>
        </authorList>
    </citation>
    <scope>NUCLEOTIDE SEQUENCE</scope>
    <source>
        <tissue evidence="9">Young leaves</tissue>
    </source>
</reference>
<evidence type="ECO:0000256" key="5">
    <source>
        <dbReference type="PROSITE-ProRule" id="PRU00325"/>
    </source>
</evidence>
<keyword evidence="6" id="KW-0539">Nucleus</keyword>
<dbReference type="Pfam" id="PF03101">
    <property type="entry name" value="FAR1"/>
    <property type="match status" value="1"/>
</dbReference>
<evidence type="ECO:0000256" key="2">
    <source>
        <dbReference type="ARBA" id="ARBA00022723"/>
    </source>
</evidence>
<dbReference type="OrthoDB" id="742364at2759"/>
<comment type="subcellular location">
    <subcellularLocation>
        <location evidence="6">Nucleus</location>
    </subcellularLocation>
</comment>